<dbReference type="RefSeq" id="WP_166189270.1">
    <property type="nucleotide sequence ID" value="NZ_CP049811.1"/>
</dbReference>
<dbReference type="InterPro" id="IPR006145">
    <property type="entry name" value="PsdUridine_synth_RsuA/RluA"/>
</dbReference>
<evidence type="ECO:0000259" key="7">
    <source>
        <dbReference type="SMART" id="SM00363"/>
    </source>
</evidence>
<reference evidence="8 9" key="1">
    <citation type="submission" date="2020-03" db="EMBL/GenBank/DDBJ databases">
        <title>Complete genome sequence of Monaibacterium sp. ALG8 with diverse plasmids.</title>
        <authorList>
            <person name="Sun C."/>
        </authorList>
    </citation>
    <scope>NUCLEOTIDE SEQUENCE [LARGE SCALE GENOMIC DNA]</scope>
    <source>
        <strain evidence="8 9">ALG8</strain>
    </source>
</reference>
<sequence length="347" mass="37563">MSGVQTITLDAEAEGQRLDRWIRKSFPQITQGRIEKMCRKGEVRLDGGRVKSNSRLAEGQVLRLPPLPDANAPAVHTRPQISDADAQMIRDAVMWKDEHVIVLNKPAGLAVQGGSGQTRHIDGMADAIRFDADTPPRLVHRLDRDTSGVLIMARTGRAAAALARGFQARRTRKIYWAVVAGMPNPRAGTIHYGLVKSGGHGPNGAGEKMIAVHPNQVNTTEGAKRAVSDYMVMEGAGQRAAWVALSPITGRTHQLRVHMAEIGHPIIGDGKYGGNSQTNEGDGWGAQLGGAISRKLHLHARSVFIQHPVDGSALSFTAPLSEHMARTWDTFGWETKGVAGDPFEELE</sequence>
<dbReference type="GO" id="GO:0000455">
    <property type="term" value="P:enzyme-directed rRNA pseudouridine synthesis"/>
    <property type="evidence" value="ECO:0007669"/>
    <property type="project" value="TreeGrafter"/>
</dbReference>
<evidence type="ECO:0000256" key="6">
    <source>
        <dbReference type="RuleBase" id="RU362028"/>
    </source>
</evidence>
<comment type="function">
    <text evidence="6">Responsible for synthesis of pseudouridine from uracil.</text>
</comment>
<dbReference type="InterPro" id="IPR006224">
    <property type="entry name" value="PsdUridine_synth_RluA-like_CS"/>
</dbReference>
<dbReference type="SUPFAM" id="SSF55174">
    <property type="entry name" value="Alpha-L RNA-binding motif"/>
    <property type="match status" value="1"/>
</dbReference>
<evidence type="ECO:0000313" key="9">
    <source>
        <dbReference type="Proteomes" id="UP000500791"/>
    </source>
</evidence>
<evidence type="ECO:0000313" key="8">
    <source>
        <dbReference type="EMBL" id="QIK40152.1"/>
    </source>
</evidence>
<feature type="active site" evidence="4">
    <location>
        <position position="143"/>
    </location>
</feature>
<evidence type="ECO:0000256" key="2">
    <source>
        <dbReference type="ARBA" id="ARBA00023235"/>
    </source>
</evidence>
<proteinExistence type="inferred from homology"/>
<dbReference type="GO" id="GO:0003723">
    <property type="term" value="F:RNA binding"/>
    <property type="evidence" value="ECO:0007669"/>
    <property type="project" value="UniProtKB-KW"/>
</dbReference>
<dbReference type="EC" id="5.4.99.-" evidence="6"/>
<dbReference type="NCBIfam" id="TIGR00005">
    <property type="entry name" value="rluA_subfam"/>
    <property type="match status" value="1"/>
</dbReference>
<dbReference type="PROSITE" id="PS01129">
    <property type="entry name" value="PSI_RLU"/>
    <property type="match status" value="1"/>
</dbReference>
<dbReference type="GO" id="GO:0160140">
    <property type="term" value="F:23S rRNA pseudouridine(1911/1915/1917) synthase activity"/>
    <property type="evidence" value="ECO:0007669"/>
    <property type="project" value="UniProtKB-EC"/>
</dbReference>
<accession>A0A6G7VJN5</accession>
<dbReference type="InterPro" id="IPR002942">
    <property type="entry name" value="S4_RNA-bd"/>
</dbReference>
<dbReference type="SMART" id="SM00363">
    <property type="entry name" value="S4"/>
    <property type="match status" value="1"/>
</dbReference>
<evidence type="ECO:0000256" key="5">
    <source>
        <dbReference type="PROSITE-ProRule" id="PRU00182"/>
    </source>
</evidence>
<dbReference type="AlphaFoldDB" id="A0A6G7VJN5"/>
<keyword evidence="2 6" id="KW-0413">Isomerase</keyword>
<evidence type="ECO:0000256" key="4">
    <source>
        <dbReference type="PIRSR" id="PIRSR606225-1"/>
    </source>
</evidence>
<dbReference type="Pfam" id="PF01479">
    <property type="entry name" value="S4"/>
    <property type="match status" value="1"/>
</dbReference>
<dbReference type="SUPFAM" id="SSF55120">
    <property type="entry name" value="Pseudouridine synthase"/>
    <property type="match status" value="1"/>
</dbReference>
<protein>
    <recommendedName>
        <fullName evidence="6">Pseudouridine synthase</fullName>
        <ecNumber evidence="6">5.4.99.-</ecNumber>
    </recommendedName>
</protein>
<dbReference type="InterPro" id="IPR050188">
    <property type="entry name" value="RluA_PseudoU_synthase"/>
</dbReference>
<dbReference type="Gene3D" id="3.30.2350.10">
    <property type="entry name" value="Pseudouridine synthase"/>
    <property type="match status" value="1"/>
</dbReference>
<name>A0A6G7VJN5_9RHOB</name>
<dbReference type="InterPro" id="IPR036986">
    <property type="entry name" value="S4_RNA-bd_sf"/>
</dbReference>
<keyword evidence="5" id="KW-0694">RNA-binding</keyword>
<gene>
    <name evidence="8" type="ORF">G8E03_04855</name>
</gene>
<dbReference type="CDD" id="cd02869">
    <property type="entry name" value="PseudoU_synth_RluA_like"/>
    <property type="match status" value="1"/>
</dbReference>
<dbReference type="EMBL" id="CP049811">
    <property type="protein sequence ID" value="QIK40152.1"/>
    <property type="molecule type" value="Genomic_DNA"/>
</dbReference>
<dbReference type="Proteomes" id="UP000500791">
    <property type="component" value="Chromosome"/>
</dbReference>
<organism evidence="8 9">
    <name type="scientific">Pontivivens nitratireducens</name>
    <dbReference type="NCBI Taxonomy" id="2758038"/>
    <lineage>
        <taxon>Bacteria</taxon>
        <taxon>Pseudomonadati</taxon>
        <taxon>Pseudomonadota</taxon>
        <taxon>Alphaproteobacteria</taxon>
        <taxon>Rhodobacterales</taxon>
        <taxon>Paracoccaceae</taxon>
        <taxon>Pontivivens</taxon>
    </lineage>
</organism>
<comment type="catalytic activity">
    <reaction evidence="6">
        <text>a uridine in RNA = a pseudouridine in RNA</text>
        <dbReference type="Rhea" id="RHEA:48348"/>
        <dbReference type="Rhea" id="RHEA-COMP:12068"/>
        <dbReference type="Rhea" id="RHEA-COMP:12069"/>
        <dbReference type="ChEBI" id="CHEBI:65314"/>
        <dbReference type="ChEBI" id="CHEBI:65315"/>
    </reaction>
</comment>
<evidence type="ECO:0000256" key="3">
    <source>
        <dbReference type="ARBA" id="ARBA00036882"/>
    </source>
</evidence>
<dbReference type="PROSITE" id="PS50889">
    <property type="entry name" value="S4"/>
    <property type="match status" value="1"/>
</dbReference>
<dbReference type="PANTHER" id="PTHR21600">
    <property type="entry name" value="MITOCHONDRIAL RNA PSEUDOURIDINE SYNTHASE"/>
    <property type="match status" value="1"/>
</dbReference>
<comment type="similarity">
    <text evidence="1 6">Belongs to the pseudouridine synthase RluA family.</text>
</comment>
<feature type="domain" description="RNA-binding S4" evidence="7">
    <location>
        <begin position="16"/>
        <end position="73"/>
    </location>
</feature>
<dbReference type="KEGG" id="mon:G8E03_04855"/>
<dbReference type="Pfam" id="PF00849">
    <property type="entry name" value="PseudoU_synth_2"/>
    <property type="match status" value="1"/>
</dbReference>
<dbReference type="InterPro" id="IPR020103">
    <property type="entry name" value="PsdUridine_synth_cat_dom_sf"/>
</dbReference>
<dbReference type="PANTHER" id="PTHR21600:SF44">
    <property type="entry name" value="RIBOSOMAL LARGE SUBUNIT PSEUDOURIDINE SYNTHASE D"/>
    <property type="match status" value="1"/>
</dbReference>
<comment type="catalytic activity">
    <reaction evidence="3">
        <text>uridine(1911/1915/1917) in 23S rRNA = pseudouridine(1911/1915/1917) in 23S rRNA</text>
        <dbReference type="Rhea" id="RHEA:42524"/>
        <dbReference type="Rhea" id="RHEA-COMP:10097"/>
        <dbReference type="Rhea" id="RHEA-COMP:10098"/>
        <dbReference type="ChEBI" id="CHEBI:65314"/>
        <dbReference type="ChEBI" id="CHEBI:65315"/>
        <dbReference type="EC" id="5.4.99.23"/>
    </reaction>
</comment>
<evidence type="ECO:0000256" key="1">
    <source>
        <dbReference type="ARBA" id="ARBA00010876"/>
    </source>
</evidence>
<keyword evidence="9" id="KW-1185">Reference proteome</keyword>
<dbReference type="Gene3D" id="3.10.290.10">
    <property type="entry name" value="RNA-binding S4 domain"/>
    <property type="match status" value="1"/>
</dbReference>
<dbReference type="InterPro" id="IPR006225">
    <property type="entry name" value="PsdUridine_synth_RluC/D"/>
</dbReference>